<evidence type="ECO:0000313" key="1">
    <source>
        <dbReference type="EMBL" id="MBB6146643.1"/>
    </source>
</evidence>
<dbReference type="CDD" id="cd03784">
    <property type="entry name" value="GT1_Gtf-like"/>
    <property type="match status" value="1"/>
</dbReference>
<keyword evidence="2" id="KW-1185">Reference proteome</keyword>
<dbReference type="GO" id="GO:0016758">
    <property type="term" value="F:hexosyltransferase activity"/>
    <property type="evidence" value="ECO:0007669"/>
    <property type="project" value="UniProtKB-ARBA"/>
</dbReference>
<sequence length="420" mass="46103">MKIGFLCLPVPGHLNPMTALARKLQSRGHEMVFVGVPDNESVIRAAGLDFVPFCEEKFPIGSMAKTWGGVAKLRGMEALKYSAMSLIPDLLEAGLKHLPQKIRETGIEFLLLDVSYRFLELVPIAMGVPFVQIVNIVPGDRSGTTPPYFFSWPHETTPEARARNIEGLKKIGSLFGPTLAHAKAYVEKNGLSIDWSDPNATASKLAIVAQTPKEFDFPGIPWPPQFHYAGPFHDDRGREPVSFPWEKLTGQPLIYASLGTLLNGLEEIYKTILAAVRLLPDVQLVLSVGKNINPADLGPIPSNAIVVSTAPQIELLKRAALCITHAGLNTALESLGQGVPMVAIPNTYDQPGVASRIAYHRVGEFIEIDELSEERLTELILKVMRDPAYRDKALYFRDVIAKTHGLDIAADVIEQVFRAS</sequence>
<dbReference type="Gene3D" id="3.40.50.2000">
    <property type="entry name" value="Glycogen Phosphorylase B"/>
    <property type="match status" value="2"/>
</dbReference>
<name>A0A841JYU6_9BACT</name>
<dbReference type="Pfam" id="PF00201">
    <property type="entry name" value="UDPGT"/>
    <property type="match status" value="1"/>
</dbReference>
<dbReference type="RefSeq" id="WP_050060328.1">
    <property type="nucleotide sequence ID" value="NZ_JACHEK010000010.1"/>
</dbReference>
<comment type="caution">
    <text evidence="1">The sequence shown here is derived from an EMBL/GenBank/DDBJ whole genome shotgun (WGS) entry which is preliminary data.</text>
</comment>
<dbReference type="AlphaFoldDB" id="A0A841JYU6"/>
<dbReference type="PANTHER" id="PTHR48050:SF13">
    <property type="entry name" value="STEROL 3-BETA-GLUCOSYLTRANSFERASE UGT80A2"/>
    <property type="match status" value="1"/>
</dbReference>
<proteinExistence type="predicted"/>
<gene>
    <name evidence="1" type="ORF">HNQ77_004622</name>
</gene>
<dbReference type="EMBL" id="JACHEK010000010">
    <property type="protein sequence ID" value="MBB6146643.1"/>
    <property type="molecule type" value="Genomic_DNA"/>
</dbReference>
<evidence type="ECO:0000313" key="2">
    <source>
        <dbReference type="Proteomes" id="UP000538666"/>
    </source>
</evidence>
<dbReference type="Proteomes" id="UP000538666">
    <property type="component" value="Unassembled WGS sequence"/>
</dbReference>
<protein>
    <submittedName>
        <fullName evidence="1">MGT family glycosyltransferase</fullName>
    </submittedName>
</protein>
<reference evidence="1 2" key="1">
    <citation type="submission" date="2020-08" db="EMBL/GenBank/DDBJ databases">
        <title>Genomic Encyclopedia of Type Strains, Phase IV (KMG-IV): sequencing the most valuable type-strain genomes for metagenomic binning, comparative biology and taxonomic classification.</title>
        <authorList>
            <person name="Goeker M."/>
        </authorList>
    </citation>
    <scope>NUCLEOTIDE SEQUENCE [LARGE SCALE GENOMIC DNA]</scope>
    <source>
        <strain evidence="1 2">DSM 103733</strain>
    </source>
</reference>
<dbReference type="InterPro" id="IPR050426">
    <property type="entry name" value="Glycosyltransferase_28"/>
</dbReference>
<dbReference type="OrthoDB" id="107712at2"/>
<accession>A0A841JYU6</accession>
<dbReference type="FunFam" id="3.40.50.2000:FF:000072">
    <property type="entry name" value="Glycosyl transferase"/>
    <property type="match status" value="1"/>
</dbReference>
<dbReference type="PANTHER" id="PTHR48050">
    <property type="entry name" value="STEROL 3-BETA-GLUCOSYLTRANSFERASE"/>
    <property type="match status" value="1"/>
</dbReference>
<organism evidence="1 2">
    <name type="scientific">Silvibacterium bohemicum</name>
    <dbReference type="NCBI Taxonomy" id="1577686"/>
    <lineage>
        <taxon>Bacteria</taxon>
        <taxon>Pseudomonadati</taxon>
        <taxon>Acidobacteriota</taxon>
        <taxon>Terriglobia</taxon>
        <taxon>Terriglobales</taxon>
        <taxon>Acidobacteriaceae</taxon>
        <taxon>Silvibacterium</taxon>
    </lineage>
</organism>
<keyword evidence="1" id="KW-0808">Transferase</keyword>
<dbReference type="GO" id="GO:0017000">
    <property type="term" value="P:antibiotic biosynthetic process"/>
    <property type="evidence" value="ECO:0007669"/>
    <property type="project" value="UniProtKB-ARBA"/>
</dbReference>
<dbReference type="GO" id="GO:0008194">
    <property type="term" value="F:UDP-glycosyltransferase activity"/>
    <property type="evidence" value="ECO:0007669"/>
    <property type="project" value="InterPro"/>
</dbReference>
<dbReference type="SUPFAM" id="SSF53756">
    <property type="entry name" value="UDP-Glycosyltransferase/glycogen phosphorylase"/>
    <property type="match status" value="1"/>
</dbReference>
<dbReference type="InterPro" id="IPR002213">
    <property type="entry name" value="UDP_glucos_trans"/>
</dbReference>